<evidence type="ECO:0000313" key="1">
    <source>
        <dbReference type="EMBL" id="KAH7953427.1"/>
    </source>
</evidence>
<comment type="caution">
    <text evidence="1">The sequence shown here is derived from an EMBL/GenBank/DDBJ whole genome shotgun (WGS) entry which is preliminary data.</text>
</comment>
<name>A0ACB8CW54_DERSI</name>
<proteinExistence type="predicted"/>
<keyword evidence="2" id="KW-1185">Reference proteome</keyword>
<protein>
    <submittedName>
        <fullName evidence="1">Uncharacterized protein</fullName>
    </submittedName>
</protein>
<gene>
    <name evidence="1" type="ORF">HPB49_008109</name>
</gene>
<accession>A0ACB8CW54</accession>
<organism evidence="1 2">
    <name type="scientific">Dermacentor silvarum</name>
    <name type="common">Tick</name>
    <dbReference type="NCBI Taxonomy" id="543639"/>
    <lineage>
        <taxon>Eukaryota</taxon>
        <taxon>Metazoa</taxon>
        <taxon>Ecdysozoa</taxon>
        <taxon>Arthropoda</taxon>
        <taxon>Chelicerata</taxon>
        <taxon>Arachnida</taxon>
        <taxon>Acari</taxon>
        <taxon>Parasitiformes</taxon>
        <taxon>Ixodida</taxon>
        <taxon>Ixodoidea</taxon>
        <taxon>Ixodidae</taxon>
        <taxon>Rhipicephalinae</taxon>
        <taxon>Dermacentor</taxon>
    </lineage>
</organism>
<reference evidence="1" key="1">
    <citation type="submission" date="2020-05" db="EMBL/GenBank/DDBJ databases">
        <title>Large-scale comparative analyses of tick genomes elucidate their genetic diversity and vector capacities.</title>
        <authorList>
            <person name="Jia N."/>
            <person name="Wang J."/>
            <person name="Shi W."/>
            <person name="Du L."/>
            <person name="Sun Y."/>
            <person name="Zhan W."/>
            <person name="Jiang J."/>
            <person name="Wang Q."/>
            <person name="Zhang B."/>
            <person name="Ji P."/>
            <person name="Sakyi L.B."/>
            <person name="Cui X."/>
            <person name="Yuan T."/>
            <person name="Jiang B."/>
            <person name="Yang W."/>
            <person name="Lam T.T.-Y."/>
            <person name="Chang Q."/>
            <person name="Ding S."/>
            <person name="Wang X."/>
            <person name="Zhu J."/>
            <person name="Ruan X."/>
            <person name="Zhao L."/>
            <person name="Wei J."/>
            <person name="Que T."/>
            <person name="Du C."/>
            <person name="Cheng J."/>
            <person name="Dai P."/>
            <person name="Han X."/>
            <person name="Huang E."/>
            <person name="Gao Y."/>
            <person name="Liu J."/>
            <person name="Shao H."/>
            <person name="Ye R."/>
            <person name="Li L."/>
            <person name="Wei W."/>
            <person name="Wang X."/>
            <person name="Wang C."/>
            <person name="Yang T."/>
            <person name="Huo Q."/>
            <person name="Li W."/>
            <person name="Guo W."/>
            <person name="Chen H."/>
            <person name="Zhou L."/>
            <person name="Ni X."/>
            <person name="Tian J."/>
            <person name="Zhou Y."/>
            <person name="Sheng Y."/>
            <person name="Liu T."/>
            <person name="Pan Y."/>
            <person name="Xia L."/>
            <person name="Li J."/>
            <person name="Zhao F."/>
            <person name="Cao W."/>
        </authorList>
    </citation>
    <scope>NUCLEOTIDE SEQUENCE</scope>
    <source>
        <strain evidence="1">Dsil-2018</strain>
    </source>
</reference>
<evidence type="ECO:0000313" key="2">
    <source>
        <dbReference type="Proteomes" id="UP000821865"/>
    </source>
</evidence>
<dbReference type="Proteomes" id="UP000821865">
    <property type="component" value="Chromosome 4"/>
</dbReference>
<sequence>MWYSTGCKHTYSGEHVARVNRKTLGHVQFQQAGERVARGESKRKLGGDGQSLTVRVGLEAGIVLDLKIGPELAVKNDGNGLDILVDMLMVCPQRYFVDYLLSAGGVGRGNRAYRYVLSGADNVARVGSLVPLELLFGKHLARPANESLKRLSKRLIQLWTDFAKNRYVGRCGYIGAAHW</sequence>
<dbReference type="EMBL" id="CM023473">
    <property type="protein sequence ID" value="KAH7953427.1"/>
    <property type="molecule type" value="Genomic_DNA"/>
</dbReference>